<name>A0ABU8ZLV6_9BIFI</name>
<evidence type="ECO:0000256" key="6">
    <source>
        <dbReference type="ARBA" id="ARBA00022741"/>
    </source>
</evidence>
<dbReference type="Pfam" id="PF22468">
    <property type="entry name" value="ACT_9"/>
    <property type="match status" value="2"/>
</dbReference>
<evidence type="ECO:0000313" key="13">
    <source>
        <dbReference type="Proteomes" id="UP001373159"/>
    </source>
</evidence>
<keyword evidence="6" id="KW-0547">Nucleotide-binding</keyword>
<keyword evidence="7" id="KW-0418">Kinase</keyword>
<dbReference type="CDD" id="cd04913">
    <property type="entry name" value="ACT_AKii-LysC-BS-like_1"/>
    <property type="match status" value="1"/>
</dbReference>
<dbReference type="CDD" id="cd04923">
    <property type="entry name" value="ACT_AK-LysC-DapG-like_2"/>
    <property type="match status" value="1"/>
</dbReference>
<comment type="caution">
    <text evidence="12">The sequence shown here is derived from an EMBL/GenBank/DDBJ whole genome shotgun (WGS) entry which is preliminary data.</text>
</comment>
<evidence type="ECO:0000256" key="5">
    <source>
        <dbReference type="ARBA" id="ARBA00022679"/>
    </source>
</evidence>
<protein>
    <recommendedName>
        <fullName evidence="4">aspartate kinase</fullName>
        <ecNumber evidence="4">2.7.2.4</ecNumber>
    </recommendedName>
</protein>
<comment type="pathway">
    <text evidence="2">Amino-acid biosynthesis; L-threonine biosynthesis; L-threonine from L-aspartate: step 1/5.</text>
</comment>
<evidence type="ECO:0000256" key="3">
    <source>
        <dbReference type="ARBA" id="ARBA00010122"/>
    </source>
</evidence>
<reference evidence="12 13" key="1">
    <citation type="submission" date="2024-02" db="EMBL/GenBank/DDBJ databases">
        <title>Bifidobacterium honeyensis sp. nov., isolated from the comb honey.</title>
        <authorList>
            <person name="Liu W."/>
            <person name="Li Y."/>
        </authorList>
    </citation>
    <scope>NUCLEOTIDE SEQUENCE [LARGE SCALE GENOMIC DNA]</scope>
    <source>
        <strain evidence="12 13">IMAU50988</strain>
    </source>
</reference>
<comment type="similarity">
    <text evidence="3">Belongs to the aspartokinase family.</text>
</comment>
<dbReference type="InterPro" id="IPR054352">
    <property type="entry name" value="ACT_Aspartokinase"/>
</dbReference>
<evidence type="ECO:0000259" key="11">
    <source>
        <dbReference type="PROSITE" id="PS51671"/>
    </source>
</evidence>
<dbReference type="EMBL" id="JBANBB010000001">
    <property type="protein sequence ID" value="MEK0306022.1"/>
    <property type="molecule type" value="Genomic_DNA"/>
</dbReference>
<keyword evidence="5" id="KW-0808">Transferase</keyword>
<evidence type="ECO:0000256" key="10">
    <source>
        <dbReference type="ARBA" id="ARBA00047872"/>
    </source>
</evidence>
<dbReference type="InterPro" id="IPR002912">
    <property type="entry name" value="ACT_dom"/>
</dbReference>
<organism evidence="12 13">
    <name type="scientific">Bifidobacterium favimelis</name>
    <dbReference type="NCBI Taxonomy" id="3122979"/>
    <lineage>
        <taxon>Bacteria</taxon>
        <taxon>Bacillati</taxon>
        <taxon>Actinomycetota</taxon>
        <taxon>Actinomycetes</taxon>
        <taxon>Bifidobacteriales</taxon>
        <taxon>Bifidobacteriaceae</taxon>
        <taxon>Bifidobacterium</taxon>
    </lineage>
</organism>
<dbReference type="SUPFAM" id="SSF55021">
    <property type="entry name" value="ACT-like"/>
    <property type="match status" value="2"/>
</dbReference>
<evidence type="ECO:0000256" key="7">
    <source>
        <dbReference type="ARBA" id="ARBA00022777"/>
    </source>
</evidence>
<evidence type="ECO:0000313" key="12">
    <source>
        <dbReference type="EMBL" id="MEK0306022.1"/>
    </source>
</evidence>
<comment type="pathway">
    <text evidence="1">Amino-acid biosynthesis; L-methionine biosynthesis via de novo pathway; L-homoserine from L-aspartate: step 1/3.</text>
</comment>
<dbReference type="PANTHER" id="PTHR21499:SF3">
    <property type="entry name" value="ASPARTOKINASE"/>
    <property type="match status" value="1"/>
</dbReference>
<dbReference type="PROSITE" id="PS51671">
    <property type="entry name" value="ACT"/>
    <property type="match status" value="2"/>
</dbReference>
<keyword evidence="9" id="KW-0028">Amino-acid biosynthesis</keyword>
<dbReference type="PANTHER" id="PTHR21499">
    <property type="entry name" value="ASPARTATE KINASE"/>
    <property type="match status" value="1"/>
</dbReference>
<evidence type="ECO:0000256" key="4">
    <source>
        <dbReference type="ARBA" id="ARBA00013059"/>
    </source>
</evidence>
<keyword evidence="8" id="KW-0067">ATP-binding</keyword>
<accession>A0ABU8ZLV6</accession>
<evidence type="ECO:0000256" key="2">
    <source>
        <dbReference type="ARBA" id="ARBA00005139"/>
    </source>
</evidence>
<comment type="catalytic activity">
    <reaction evidence="10">
        <text>L-aspartate + ATP = 4-phospho-L-aspartate + ADP</text>
        <dbReference type="Rhea" id="RHEA:23776"/>
        <dbReference type="ChEBI" id="CHEBI:29991"/>
        <dbReference type="ChEBI" id="CHEBI:30616"/>
        <dbReference type="ChEBI" id="CHEBI:57535"/>
        <dbReference type="ChEBI" id="CHEBI:456216"/>
        <dbReference type="EC" id="2.7.2.4"/>
    </reaction>
</comment>
<feature type="domain" description="ACT" evidence="11">
    <location>
        <begin position="108"/>
        <end position="177"/>
    </location>
</feature>
<evidence type="ECO:0000256" key="1">
    <source>
        <dbReference type="ARBA" id="ARBA00004986"/>
    </source>
</evidence>
<dbReference type="Proteomes" id="UP001373159">
    <property type="component" value="Unassembled WGS sequence"/>
</dbReference>
<dbReference type="Gene3D" id="3.30.2130.10">
    <property type="entry name" value="VC0802-like"/>
    <property type="match status" value="1"/>
</dbReference>
<evidence type="ECO:0000256" key="8">
    <source>
        <dbReference type="ARBA" id="ARBA00022840"/>
    </source>
</evidence>
<dbReference type="EC" id="2.7.2.4" evidence="4"/>
<feature type="domain" description="ACT" evidence="11">
    <location>
        <begin position="28"/>
        <end position="102"/>
    </location>
</feature>
<dbReference type="InterPro" id="IPR045865">
    <property type="entry name" value="ACT-like_dom_sf"/>
</dbReference>
<proteinExistence type="inferred from homology"/>
<evidence type="ECO:0000256" key="9">
    <source>
        <dbReference type="ARBA" id="ARBA00023154"/>
    </source>
</evidence>
<dbReference type="RefSeq" id="WP_340469681.1">
    <property type="nucleotide sequence ID" value="NZ_JBANBB010000001.1"/>
</dbReference>
<keyword evidence="13" id="KW-1185">Reference proteome</keyword>
<sequence>MGDIFPDLKGPEDPIVSAVAHDSTETQVTLRAVPDKPGVATRLFTVLAEGGINVDMIVQAGAATGTVDISFTLPGSQTDKVHSLLAASREALEYRSVDVDPAVGKVSLIGVGMKNNSGITATFFRAMSDRHINVLMISSSEIRISALVPLKDLDEAVRAVHSAFNLESDQEQAVVYGGTGR</sequence>
<gene>
    <name evidence="12" type="ORF">V8P97_00810</name>
</gene>
<keyword evidence="9" id="KW-0457">Lysine biosynthesis</keyword>